<proteinExistence type="inferred from homology"/>
<keyword evidence="2 4" id="KW-0472">Membrane</keyword>
<sequence length="352" mass="39355">MLAGCGSMAERKQANRDFDYRDVKLSPAPFKVPQNLTAPAFANDYVIPPLKAEATAGAVGPEVDVRPPAQLLNIVPGSRAETGKQDVTMWYTARAADQKIESEIWSMLFNFLASRGVAVANLDLQNRVLESDWITSNSMITAWDPDADEEFQLRQRYRFTIVNDASRHRAGLNVQLIAHEAYVDGDRDTTPLTDLERRRYCVRALNQVSLYVDKQLKARQQQVAQQGLGLRLGFDGNGQPAWIAQSNFDTTWKRVLQVLPQLGFTVQNTQQALGLIEVKYNDPSADEWKKKGLTPFQLDSGKYRVQLGEMEPKKTAITLLDEDKKLVNSNVISQIYITLSQALDPQAAQGGK</sequence>
<dbReference type="Gene3D" id="3.30.530.50">
    <property type="match status" value="1"/>
</dbReference>
<comment type="caution">
    <text evidence="5">The sequence shown here is derived from an EMBL/GenBank/DDBJ whole genome shotgun (WGS) entry which is preliminary data.</text>
</comment>
<organism evidence="5 6">
    <name type="scientific">Pseudaeromonas paramecii</name>
    <dbReference type="NCBI Taxonomy" id="2138166"/>
    <lineage>
        <taxon>Bacteria</taxon>
        <taxon>Pseudomonadati</taxon>
        <taxon>Pseudomonadota</taxon>
        <taxon>Gammaproteobacteria</taxon>
        <taxon>Aeromonadales</taxon>
        <taxon>Aeromonadaceae</taxon>
        <taxon>Pseudaeromonas</taxon>
    </lineage>
</organism>
<dbReference type="InterPro" id="IPR010653">
    <property type="entry name" value="NlpB/DapX"/>
</dbReference>
<dbReference type="InterPro" id="IPR042268">
    <property type="entry name" value="BamC_C"/>
</dbReference>
<protein>
    <recommendedName>
        <fullName evidence="4">Outer membrane protein assembly factor BamC</fullName>
    </recommendedName>
</protein>
<keyword evidence="6" id="KW-1185">Reference proteome</keyword>
<reference evidence="6" key="1">
    <citation type="journal article" date="2019" name="Int. J. Syst. Evol. Microbiol.">
        <title>The Global Catalogue of Microorganisms (GCM) 10K type strain sequencing project: providing services to taxonomists for standard genome sequencing and annotation.</title>
        <authorList>
            <consortium name="The Broad Institute Genomics Platform"/>
            <consortium name="The Broad Institute Genome Sequencing Center for Infectious Disease"/>
            <person name="Wu L."/>
            <person name="Ma J."/>
        </authorList>
    </citation>
    <scope>NUCLEOTIDE SEQUENCE [LARGE SCALE GENOMIC DNA]</scope>
    <source>
        <strain evidence="6">JCM 32226</strain>
    </source>
</reference>
<dbReference type="Proteomes" id="UP001501321">
    <property type="component" value="Unassembled WGS sequence"/>
</dbReference>
<comment type="similarity">
    <text evidence="4">Belongs to the BamC family.</text>
</comment>
<evidence type="ECO:0000256" key="2">
    <source>
        <dbReference type="ARBA" id="ARBA00023136"/>
    </source>
</evidence>
<keyword evidence="3 4" id="KW-0998">Cell outer membrane</keyword>
<comment type="subcellular location">
    <subcellularLocation>
        <location evidence="4">Cell outer membrane</location>
    </subcellularLocation>
</comment>
<evidence type="ECO:0000256" key="3">
    <source>
        <dbReference type="ARBA" id="ARBA00023237"/>
    </source>
</evidence>
<dbReference type="Gene3D" id="3.30.310.170">
    <property type="entry name" value="Outer membrane protein assembly factor BamC"/>
    <property type="match status" value="1"/>
</dbReference>
<dbReference type="InterPro" id="IPR014524">
    <property type="entry name" value="BamC"/>
</dbReference>
<evidence type="ECO:0000313" key="6">
    <source>
        <dbReference type="Proteomes" id="UP001501321"/>
    </source>
</evidence>
<gene>
    <name evidence="4 5" type="primary">bamC</name>
    <name evidence="5" type="ORF">GCM10023095_15380</name>
</gene>
<evidence type="ECO:0000313" key="5">
    <source>
        <dbReference type="EMBL" id="GAA4497942.1"/>
    </source>
</evidence>
<name>A0ABP8Q7V2_9GAMM</name>
<evidence type="ECO:0000256" key="4">
    <source>
        <dbReference type="HAMAP-Rule" id="MF_00924"/>
    </source>
</evidence>
<dbReference type="HAMAP" id="MF_00924">
    <property type="entry name" value="OM_assembly_BamC"/>
    <property type="match status" value="1"/>
</dbReference>
<comment type="subunit">
    <text evidence="4">Part of the Bam complex.</text>
</comment>
<dbReference type="EMBL" id="BAABFC010000010">
    <property type="protein sequence ID" value="GAA4497942.1"/>
    <property type="molecule type" value="Genomic_DNA"/>
</dbReference>
<accession>A0ABP8Q7V2</accession>
<evidence type="ECO:0000256" key="1">
    <source>
        <dbReference type="ARBA" id="ARBA00022729"/>
    </source>
</evidence>
<keyword evidence="1 4" id="KW-0732">Signal</keyword>
<dbReference type="Pfam" id="PF06804">
    <property type="entry name" value="Lipoprotein_18"/>
    <property type="match status" value="1"/>
</dbReference>
<comment type="function">
    <text evidence="4">Part of the outer membrane protein assembly complex, which is involved in assembly and insertion of beta-barrel proteins into the outer membrane.</text>
</comment>